<dbReference type="GeneID" id="105047342"/>
<proteinExistence type="inferred from homology"/>
<evidence type="ECO:0000259" key="9">
    <source>
        <dbReference type="Pfam" id="PF05645"/>
    </source>
</evidence>
<evidence type="ECO:0000259" key="11">
    <source>
        <dbReference type="Pfam" id="PF22536"/>
    </source>
</evidence>
<evidence type="ECO:0000256" key="7">
    <source>
        <dbReference type="RuleBase" id="RU367076"/>
    </source>
</evidence>
<dbReference type="PANTHER" id="PTHR12949:SF0">
    <property type="entry name" value="DNA-DIRECTED RNA POLYMERASE III SUBUNIT RPC3"/>
    <property type="match status" value="1"/>
</dbReference>
<evidence type="ECO:0000256" key="6">
    <source>
        <dbReference type="ARBA" id="ARBA00023242"/>
    </source>
</evidence>
<evidence type="ECO:0000256" key="8">
    <source>
        <dbReference type="SAM" id="MobiDB-lite"/>
    </source>
</evidence>
<dbReference type="InterPro" id="IPR055207">
    <property type="entry name" value="POLR3C_WHD"/>
</dbReference>
<comment type="subcellular location">
    <subcellularLocation>
        <location evidence="1 7">Nucleus</location>
    </subcellularLocation>
</comment>
<dbReference type="GO" id="GO:0005666">
    <property type="term" value="C:RNA polymerase III complex"/>
    <property type="evidence" value="ECO:0007669"/>
    <property type="project" value="UniProtKB-UniRule"/>
</dbReference>
<evidence type="ECO:0000256" key="3">
    <source>
        <dbReference type="ARBA" id="ARBA00016689"/>
    </source>
</evidence>
<dbReference type="Pfam" id="PF22536">
    <property type="entry name" value="WHD_POLR3C"/>
    <property type="match status" value="1"/>
</dbReference>
<gene>
    <name evidence="13" type="primary">LOC105047342</name>
</gene>
<name>A0A6I9RKA6_ELAGV</name>
<dbReference type="RefSeq" id="XP_010924543.1">
    <property type="nucleotide sequence ID" value="XM_010926241.3"/>
</dbReference>
<dbReference type="FunCoup" id="A0A6I9RKA6">
    <property type="interactions" value="1781"/>
</dbReference>
<comment type="subunit">
    <text evidence="7">Component of the RNA polymerase III (Pol III) complex consisting of 17 subunits.</text>
</comment>
<evidence type="ECO:0000313" key="12">
    <source>
        <dbReference type="Proteomes" id="UP000504607"/>
    </source>
</evidence>
<dbReference type="InterPro" id="IPR036388">
    <property type="entry name" value="WH-like_DNA-bd_sf"/>
</dbReference>
<feature type="domain" description="DNA-directed RNA polymerase III subunit RPC3 winged-helix" evidence="11">
    <location>
        <begin position="375"/>
        <end position="450"/>
    </location>
</feature>
<evidence type="ECO:0000256" key="2">
    <source>
        <dbReference type="ARBA" id="ARBA00007206"/>
    </source>
</evidence>
<feature type="region of interest" description="Disordered" evidence="8">
    <location>
        <begin position="168"/>
        <end position="192"/>
    </location>
</feature>
<dbReference type="Gene3D" id="1.10.10.10">
    <property type="entry name" value="Winged helix-like DNA-binding domain superfamily/Winged helix DNA-binding domain"/>
    <property type="match status" value="3"/>
</dbReference>
<keyword evidence="4 7" id="KW-0240">DNA-directed RNA polymerase</keyword>
<dbReference type="InParanoid" id="A0A6I9RKA6"/>
<dbReference type="GO" id="GO:0006351">
    <property type="term" value="P:DNA-templated transcription"/>
    <property type="evidence" value="ECO:0007669"/>
    <property type="project" value="InterPro"/>
</dbReference>
<keyword evidence="5 7" id="KW-0804">Transcription</keyword>
<evidence type="ECO:0000256" key="4">
    <source>
        <dbReference type="ARBA" id="ARBA00022478"/>
    </source>
</evidence>
<sequence length="518" mass="58324">MAGQCGLKLAVSLITTHFGDLVAKVCSCLLHRGTLTLQEIIRFTELSSSQVKNCLLVLIQHNCVQAFSTPRPAGPGGVTKAVTQYMALFDNILHRMRFAKFLAVVRDDLGPRCEILLAGLLQNGRLTFGQLVERASSNKPEVSASMREGLRANFNRLVSSRYVERCPRPEPFIDPSPQEETRSTRKRSAKTSEEMLSVEQQAMVAAALSDAERFSEITDTSTENIEVKATDHDPDVSVGDKRKYGVLEMDQEVQAVIAENEVLWRANFEKFLLCLKKKACVAHVRSKLGLDAGVVLEAMIESSGQQKAKDETPVRATMDSILEGVRAKPGGISMTLEHIRVILDQLRCQSCNWGGGASYSIDLKSIIDTCQNDEVEALVLTRFGKETYRIFRLLIKNGHPFETDRIADIAFVEKKEAQGILYKLWKDEYLDMEKVVSHAAGQKELFLWKVKKDALWEHVLNDLYHAALNLSQKIAHLVEQEHEVSQRREKPEQLRNSRMILELSLLKLDDALMLFHDF</sequence>
<dbReference type="PANTHER" id="PTHR12949">
    <property type="entry name" value="RNA POLYMERASE III DNA DIRECTED -RELATED"/>
    <property type="match status" value="1"/>
</dbReference>
<accession>A0A6I9RKA6</accession>
<dbReference type="InterPro" id="IPR039748">
    <property type="entry name" value="RPC3"/>
</dbReference>
<dbReference type="InterPro" id="IPR008806">
    <property type="entry name" value="RNA_pol_III_Rpc82_C"/>
</dbReference>
<feature type="domain" description="RNA polymerase III subunit RPC82-related helix-turn-helix" evidence="10">
    <location>
        <begin position="8"/>
        <end position="68"/>
    </location>
</feature>
<dbReference type="GO" id="GO:0003697">
    <property type="term" value="F:single-stranded DNA binding"/>
    <property type="evidence" value="ECO:0007669"/>
    <property type="project" value="UniProtKB-UniRule"/>
</dbReference>
<feature type="domain" description="RNA polymerase III Rpc82 C -terminal" evidence="9">
    <location>
        <begin position="153"/>
        <end position="345"/>
    </location>
</feature>
<comment type="function">
    <text evidence="7">DNA-dependent RNA polymerase catalyzes the transcription of DNA into RNA using the four ribonucleoside triphosphates as substrates. Specific core component of RNA polymerase III which synthesizes small RNAs, such as 5S rRNA and tRNAs.</text>
</comment>
<dbReference type="FunFam" id="1.10.10.10:FF:000515">
    <property type="entry name" value="DNA-directed RNA polymerase III subunit rpc3"/>
    <property type="match status" value="1"/>
</dbReference>
<organism evidence="12 13">
    <name type="scientific">Elaeis guineensis var. tenera</name>
    <name type="common">Oil palm</name>
    <dbReference type="NCBI Taxonomy" id="51953"/>
    <lineage>
        <taxon>Eukaryota</taxon>
        <taxon>Viridiplantae</taxon>
        <taxon>Streptophyta</taxon>
        <taxon>Embryophyta</taxon>
        <taxon>Tracheophyta</taxon>
        <taxon>Spermatophyta</taxon>
        <taxon>Magnoliopsida</taxon>
        <taxon>Liliopsida</taxon>
        <taxon>Arecaceae</taxon>
        <taxon>Arecoideae</taxon>
        <taxon>Cocoseae</taxon>
        <taxon>Elaeidinae</taxon>
        <taxon>Elaeis</taxon>
    </lineage>
</organism>
<evidence type="ECO:0000259" key="10">
    <source>
        <dbReference type="Pfam" id="PF08221"/>
    </source>
</evidence>
<evidence type="ECO:0000256" key="1">
    <source>
        <dbReference type="ARBA" id="ARBA00004123"/>
    </source>
</evidence>
<comment type="similarity">
    <text evidence="2 7">Belongs to the eukaryotic RPC3/POLR3C RNA polymerase subunit family.</text>
</comment>
<reference evidence="13" key="1">
    <citation type="submission" date="2025-08" db="UniProtKB">
        <authorList>
            <consortium name="RefSeq"/>
        </authorList>
    </citation>
    <scope>IDENTIFICATION</scope>
</reference>
<dbReference type="FunFam" id="1.10.10.10:FF:000218">
    <property type="entry name" value="DNA-directed RNA polymerase III subunit RPC3"/>
    <property type="match status" value="1"/>
</dbReference>
<dbReference type="AlphaFoldDB" id="A0A6I9RKA6"/>
<dbReference type="Pfam" id="PF08221">
    <property type="entry name" value="HTH_9"/>
    <property type="match status" value="1"/>
</dbReference>
<dbReference type="Pfam" id="PF05645">
    <property type="entry name" value="RNA_pol_Rpc82"/>
    <property type="match status" value="1"/>
</dbReference>
<dbReference type="Proteomes" id="UP000504607">
    <property type="component" value="Chromosome 6"/>
</dbReference>
<dbReference type="KEGG" id="egu:105047342"/>
<dbReference type="OrthoDB" id="272392at2759"/>
<keyword evidence="6 7" id="KW-0539">Nucleus</keyword>
<keyword evidence="12" id="KW-1185">Reference proteome</keyword>
<dbReference type="FunFam" id="1.10.10.10:FF:000420">
    <property type="entry name" value="RNA polymerase III subunit, putative"/>
    <property type="match status" value="1"/>
</dbReference>
<protein>
    <recommendedName>
        <fullName evidence="3 7">DNA-directed RNA polymerase III subunit RPC3</fullName>
        <shortName evidence="7">RNA polymerase III subunit C3</shortName>
    </recommendedName>
</protein>
<dbReference type="InterPro" id="IPR013197">
    <property type="entry name" value="RNA_pol_III_RPC82-rel_HTH"/>
</dbReference>
<evidence type="ECO:0000256" key="5">
    <source>
        <dbReference type="ARBA" id="ARBA00023163"/>
    </source>
</evidence>
<evidence type="ECO:0000313" key="13">
    <source>
        <dbReference type="RefSeq" id="XP_010924543.1"/>
    </source>
</evidence>